<dbReference type="AlphaFoldDB" id="A0A9W5RD98"/>
<dbReference type="Proteomes" id="UP000014387">
    <property type="component" value="Unassembled WGS sequence"/>
</dbReference>
<protein>
    <submittedName>
        <fullName evidence="2">Uncharacterized protein</fullName>
    </submittedName>
</protein>
<feature type="region of interest" description="Disordered" evidence="1">
    <location>
        <begin position="1"/>
        <end position="20"/>
    </location>
</feature>
<keyword evidence="3" id="KW-1185">Reference proteome</keyword>
<gene>
    <name evidence="2" type="ORF">HMPREF9238_00065</name>
</gene>
<name>A0A9W5RD98_9ACTO</name>
<organism evidence="2 3">
    <name type="scientific">Gleimia europaea ACS-120-V-Col10b</name>
    <dbReference type="NCBI Taxonomy" id="883069"/>
    <lineage>
        <taxon>Bacteria</taxon>
        <taxon>Bacillati</taxon>
        <taxon>Actinomycetota</taxon>
        <taxon>Actinomycetes</taxon>
        <taxon>Actinomycetales</taxon>
        <taxon>Actinomycetaceae</taxon>
        <taxon>Gleimia</taxon>
    </lineage>
</organism>
<dbReference type="EMBL" id="AGWN01000001">
    <property type="protein sequence ID" value="EPD30328.1"/>
    <property type="molecule type" value="Genomic_DNA"/>
</dbReference>
<proteinExistence type="predicted"/>
<reference evidence="2 3" key="1">
    <citation type="submission" date="2013-05" db="EMBL/GenBank/DDBJ databases">
        <title>The Genome Sequence of Actinomyces europaeus ACS-120-V-COL10B.</title>
        <authorList>
            <consortium name="The Broad Institute Genomics Platform"/>
            <person name="Earl A."/>
            <person name="Ward D."/>
            <person name="Feldgarden M."/>
            <person name="Gevers D."/>
            <person name="Saerens B."/>
            <person name="Vaneechoutte M."/>
            <person name="Walker B."/>
            <person name="Young S."/>
            <person name="Zeng Q."/>
            <person name="Gargeya S."/>
            <person name="Fitzgerald M."/>
            <person name="Haas B."/>
            <person name="Abouelleil A."/>
            <person name="Allen A.W."/>
            <person name="Alvarado L."/>
            <person name="Arachchi H.M."/>
            <person name="Berlin A.M."/>
            <person name="Chapman S.B."/>
            <person name="Gainer-Dewar J."/>
            <person name="Goldberg J."/>
            <person name="Griggs A."/>
            <person name="Gujja S."/>
            <person name="Hansen M."/>
            <person name="Howarth C."/>
            <person name="Imamovic A."/>
            <person name="Ireland A."/>
            <person name="Larimer J."/>
            <person name="McCowan C."/>
            <person name="Murphy C."/>
            <person name="Pearson M."/>
            <person name="Poon T.W."/>
            <person name="Priest M."/>
            <person name="Roberts A."/>
            <person name="Saif S."/>
            <person name="Shea T."/>
            <person name="Sisk P."/>
            <person name="Sykes S."/>
            <person name="Wortman J."/>
            <person name="Nusbaum C."/>
            <person name="Birren B."/>
        </authorList>
    </citation>
    <scope>NUCLEOTIDE SEQUENCE [LARGE SCALE GENOMIC DNA]</scope>
    <source>
        <strain evidence="2 3">ACS-120-V-Col10b</strain>
    </source>
</reference>
<evidence type="ECO:0000256" key="1">
    <source>
        <dbReference type="SAM" id="MobiDB-lite"/>
    </source>
</evidence>
<comment type="caution">
    <text evidence="2">The sequence shown here is derived from an EMBL/GenBank/DDBJ whole genome shotgun (WGS) entry which is preliminary data.</text>
</comment>
<evidence type="ECO:0000313" key="3">
    <source>
        <dbReference type="Proteomes" id="UP000014387"/>
    </source>
</evidence>
<accession>A0A9W5RD98</accession>
<sequence>MSRARWYKNSPSFEGEHSKSGSLYSAGNALALDAGGAYVEALRGAINDCTHTLNVGVPTTVGSHVGVRNALAEAGSLATHVALRSHGLSPIPR</sequence>
<evidence type="ECO:0000313" key="2">
    <source>
        <dbReference type="EMBL" id="EPD30328.1"/>
    </source>
</evidence>